<protein>
    <submittedName>
        <fullName evidence="2">Uncharacterized protein</fullName>
    </submittedName>
</protein>
<proteinExistence type="predicted"/>
<reference evidence="2" key="1">
    <citation type="submission" date="2022-11" db="UniProtKB">
        <authorList>
            <consortium name="WormBaseParasite"/>
        </authorList>
    </citation>
    <scope>IDENTIFICATION</scope>
</reference>
<accession>A0A914D746</accession>
<evidence type="ECO:0000313" key="1">
    <source>
        <dbReference type="Proteomes" id="UP000887540"/>
    </source>
</evidence>
<organism evidence="1 2">
    <name type="scientific">Acrobeloides nanus</name>
    <dbReference type="NCBI Taxonomy" id="290746"/>
    <lineage>
        <taxon>Eukaryota</taxon>
        <taxon>Metazoa</taxon>
        <taxon>Ecdysozoa</taxon>
        <taxon>Nematoda</taxon>
        <taxon>Chromadorea</taxon>
        <taxon>Rhabditida</taxon>
        <taxon>Tylenchina</taxon>
        <taxon>Cephalobomorpha</taxon>
        <taxon>Cephaloboidea</taxon>
        <taxon>Cephalobidae</taxon>
        <taxon>Acrobeloides</taxon>
    </lineage>
</organism>
<dbReference type="Proteomes" id="UP000887540">
    <property type="component" value="Unplaced"/>
</dbReference>
<keyword evidence="1" id="KW-1185">Reference proteome</keyword>
<name>A0A914D746_9BILA</name>
<sequence length="196" mass="22250">MVDKKQINGVGKIILDYGYEEDVCVILAHRHFGLARNETMLEKLEGDAWVAKPIDIELLEQLGAFPNLLICMGDSKWYPVGYGIGDNNALNAWADTEFLNKIENYLIKNELQDKLMLGARSAKEEKEKGVKFMEYNYEETRTSETRPCADFEFANGLPTTYAFTRNINGEPEKLCLRVCVPAIAVHVHTHVGNEYD</sequence>
<dbReference type="AlphaFoldDB" id="A0A914D746"/>
<evidence type="ECO:0000313" key="2">
    <source>
        <dbReference type="WBParaSite" id="ACRNAN_scaffold1890.g6957.t1"/>
    </source>
</evidence>
<dbReference type="WBParaSite" id="ACRNAN_scaffold1890.g6957.t1">
    <property type="protein sequence ID" value="ACRNAN_scaffold1890.g6957.t1"/>
    <property type="gene ID" value="ACRNAN_scaffold1890.g6957"/>
</dbReference>